<feature type="domain" description="DUF2399" evidence="1">
    <location>
        <begin position="213"/>
        <end position="312"/>
    </location>
</feature>
<gene>
    <name evidence="2" type="ORF">ABDJ85_01025</name>
</gene>
<dbReference type="Proteomes" id="UP001495147">
    <property type="component" value="Unassembled WGS sequence"/>
</dbReference>
<proteinExistence type="predicted"/>
<dbReference type="Pfam" id="PF09664">
    <property type="entry name" value="DUF2399"/>
    <property type="match status" value="1"/>
</dbReference>
<keyword evidence="3" id="KW-1185">Reference proteome</keyword>
<dbReference type="EMBL" id="JBDPZD010000001">
    <property type="protein sequence ID" value="MEO3690030.1"/>
    <property type="molecule type" value="Genomic_DNA"/>
</dbReference>
<evidence type="ECO:0000313" key="3">
    <source>
        <dbReference type="Proteomes" id="UP001495147"/>
    </source>
</evidence>
<evidence type="ECO:0000259" key="1">
    <source>
        <dbReference type="Pfam" id="PF09664"/>
    </source>
</evidence>
<name>A0ABV0FWI9_9BURK</name>
<organism evidence="2 3">
    <name type="scientific">Roseateles paludis</name>
    <dbReference type="NCBI Taxonomy" id="3145238"/>
    <lineage>
        <taxon>Bacteria</taxon>
        <taxon>Pseudomonadati</taxon>
        <taxon>Pseudomonadota</taxon>
        <taxon>Betaproteobacteria</taxon>
        <taxon>Burkholderiales</taxon>
        <taxon>Sphaerotilaceae</taxon>
        <taxon>Roseateles</taxon>
    </lineage>
</organism>
<protein>
    <submittedName>
        <fullName evidence="2">DUF2399 domain-containing protein</fullName>
    </submittedName>
</protein>
<sequence length="322" mass="36016">MQTLEVALLMRLMDKGLAKEGRRNTSLIQRYRSAGWLEPTTRRDEWAVRLPAREALLARLAALLPSWAADAALLRQLGLDPYDAADVACLPRLRSQRTAFAFLNRRNWMAATGLGPKHAARLPAPGQLTKDWVMRLRASVDLQLAWPDRIHPLQALTEEEGEALVTERQWRRRTGWAQSGHGPQHVTVVSLENRGAYIDTPLVPGCVYVESPGWNVETTIELLKSLEGCRWLHFGDLDVEGLAIATHIADATWRPLRFYVPSFAQEYMDVPQGSRLTWPAHASGIPGLAPFVAARLGVSQEAFVIDPRLARDLEAFVNADRP</sequence>
<evidence type="ECO:0000313" key="2">
    <source>
        <dbReference type="EMBL" id="MEO3690030.1"/>
    </source>
</evidence>
<accession>A0ABV0FWI9</accession>
<dbReference type="RefSeq" id="WP_347702866.1">
    <property type="nucleotide sequence ID" value="NZ_JBDPZD010000001.1"/>
</dbReference>
<comment type="caution">
    <text evidence="2">The sequence shown here is derived from an EMBL/GenBank/DDBJ whole genome shotgun (WGS) entry which is preliminary data.</text>
</comment>
<dbReference type="InterPro" id="IPR024465">
    <property type="entry name" value="DUF2399"/>
</dbReference>
<reference evidence="2 3" key="1">
    <citation type="submission" date="2024-05" db="EMBL/GenBank/DDBJ databases">
        <title>Roseateles sp. DJS-2-20 16S ribosomal RNA gene Genome sequencing and assembly.</title>
        <authorList>
            <person name="Woo H."/>
        </authorList>
    </citation>
    <scope>NUCLEOTIDE SEQUENCE [LARGE SCALE GENOMIC DNA]</scope>
    <source>
        <strain evidence="2 3">DJS-2-20</strain>
    </source>
</reference>